<accession>A0A0E9QB47</accession>
<organism evidence="1">
    <name type="scientific">Anguilla anguilla</name>
    <name type="common">European freshwater eel</name>
    <name type="synonym">Muraena anguilla</name>
    <dbReference type="NCBI Taxonomy" id="7936"/>
    <lineage>
        <taxon>Eukaryota</taxon>
        <taxon>Metazoa</taxon>
        <taxon>Chordata</taxon>
        <taxon>Craniata</taxon>
        <taxon>Vertebrata</taxon>
        <taxon>Euteleostomi</taxon>
        <taxon>Actinopterygii</taxon>
        <taxon>Neopterygii</taxon>
        <taxon>Teleostei</taxon>
        <taxon>Anguilliformes</taxon>
        <taxon>Anguillidae</taxon>
        <taxon>Anguilla</taxon>
    </lineage>
</organism>
<reference evidence="1" key="2">
    <citation type="journal article" date="2015" name="Fish Shellfish Immunol.">
        <title>Early steps in the European eel (Anguilla anguilla)-Vibrio vulnificus interaction in the gills: Role of the RtxA13 toxin.</title>
        <authorList>
            <person name="Callol A."/>
            <person name="Pajuelo D."/>
            <person name="Ebbesson L."/>
            <person name="Teles M."/>
            <person name="MacKenzie S."/>
            <person name="Amaro C."/>
        </authorList>
    </citation>
    <scope>NUCLEOTIDE SEQUENCE</scope>
</reference>
<dbReference type="EMBL" id="GBXM01094588">
    <property type="protein sequence ID" value="JAH13989.1"/>
    <property type="molecule type" value="Transcribed_RNA"/>
</dbReference>
<protein>
    <submittedName>
        <fullName evidence="1">Uncharacterized protein</fullName>
    </submittedName>
</protein>
<sequence>MYKMSKSRLCALH</sequence>
<proteinExistence type="predicted"/>
<name>A0A0E9QB47_ANGAN</name>
<evidence type="ECO:0000313" key="1">
    <source>
        <dbReference type="EMBL" id="JAH13989.1"/>
    </source>
</evidence>
<reference evidence="1" key="1">
    <citation type="submission" date="2014-11" db="EMBL/GenBank/DDBJ databases">
        <authorList>
            <person name="Amaro Gonzalez C."/>
        </authorList>
    </citation>
    <scope>NUCLEOTIDE SEQUENCE</scope>
</reference>